<dbReference type="PROSITE" id="PS51257">
    <property type="entry name" value="PROKAR_LIPOPROTEIN"/>
    <property type="match status" value="1"/>
</dbReference>
<dbReference type="OrthoDB" id="1263875at2"/>
<sequence>MKIIFFTVLLGLLLLSCNVSDSVEKLPEGYEFVYEGGNQNRLIKNHKLIIDSGVVECKYSDDYLLVSVDTTYSMNPENVDKRNLKYLFQNFKKDTAIHSISYNSLKLMIKDKSLENIDITR</sequence>
<reference evidence="2 3" key="1">
    <citation type="submission" date="2019-03" db="EMBL/GenBank/DDBJ databases">
        <authorList>
            <person name="Kim H."/>
            <person name="Yu S.-M."/>
        </authorList>
    </citation>
    <scope>NUCLEOTIDE SEQUENCE [LARGE SCALE GENOMIC DNA]</scope>
    <source>
        <strain evidence="2 3">NBC122</strain>
    </source>
</reference>
<evidence type="ECO:0000256" key="1">
    <source>
        <dbReference type="SAM" id="SignalP"/>
    </source>
</evidence>
<organism evidence="2 3">
    <name type="scientific">Chryseobacterium salivictor</name>
    <dbReference type="NCBI Taxonomy" id="2547600"/>
    <lineage>
        <taxon>Bacteria</taxon>
        <taxon>Pseudomonadati</taxon>
        <taxon>Bacteroidota</taxon>
        <taxon>Flavobacteriia</taxon>
        <taxon>Flavobacteriales</taxon>
        <taxon>Weeksellaceae</taxon>
        <taxon>Chryseobacterium group</taxon>
        <taxon>Chryseobacterium</taxon>
    </lineage>
</organism>
<dbReference type="AlphaFoldDB" id="A0A4P6ZFQ9"/>
<dbReference type="KEGG" id="csal:NBC122_01583"/>
<dbReference type="RefSeq" id="WP_133439834.1">
    <property type="nucleotide sequence ID" value="NZ_CP037954.1"/>
</dbReference>
<keyword evidence="1" id="KW-0732">Signal</keyword>
<feature type="chain" id="PRO_5020316491" evidence="1">
    <location>
        <begin position="22"/>
        <end position="121"/>
    </location>
</feature>
<feature type="signal peptide" evidence="1">
    <location>
        <begin position="1"/>
        <end position="21"/>
    </location>
</feature>
<evidence type="ECO:0000313" key="3">
    <source>
        <dbReference type="Proteomes" id="UP000294419"/>
    </source>
</evidence>
<accession>A0A4P6ZFQ9</accession>
<name>A0A4P6ZFQ9_9FLAO</name>
<gene>
    <name evidence="2" type="ORF">NBC122_01583</name>
</gene>
<dbReference type="EMBL" id="CP037954">
    <property type="protein sequence ID" value="QBO58398.1"/>
    <property type="molecule type" value="Genomic_DNA"/>
</dbReference>
<proteinExistence type="predicted"/>
<dbReference type="Proteomes" id="UP000294419">
    <property type="component" value="Chromosome"/>
</dbReference>
<protein>
    <submittedName>
        <fullName evidence="2">Uncharacterized protein</fullName>
    </submittedName>
</protein>
<keyword evidence="3" id="KW-1185">Reference proteome</keyword>
<evidence type="ECO:0000313" key="2">
    <source>
        <dbReference type="EMBL" id="QBO58398.1"/>
    </source>
</evidence>